<comment type="caution">
    <text evidence="15">The sequence shown here is derived from an EMBL/GenBank/DDBJ whole genome shotgun (WGS) entry which is preliminary data.</text>
</comment>
<dbReference type="InterPro" id="IPR050121">
    <property type="entry name" value="Cytochrome_P450_monoxygenase"/>
</dbReference>
<organism evidence="15 16">
    <name type="scientific">Pleurotus eryngii</name>
    <name type="common">Boletus of the steppes</name>
    <dbReference type="NCBI Taxonomy" id="5323"/>
    <lineage>
        <taxon>Eukaryota</taxon>
        <taxon>Fungi</taxon>
        <taxon>Dikarya</taxon>
        <taxon>Basidiomycota</taxon>
        <taxon>Agaricomycotina</taxon>
        <taxon>Agaricomycetes</taxon>
        <taxon>Agaricomycetidae</taxon>
        <taxon>Agaricales</taxon>
        <taxon>Pleurotineae</taxon>
        <taxon>Pleurotaceae</taxon>
        <taxon>Pleurotus</taxon>
    </lineage>
</organism>
<dbReference type="OrthoDB" id="1470350at2759"/>
<dbReference type="Proteomes" id="UP000807025">
    <property type="component" value="Unassembled WGS sequence"/>
</dbReference>
<dbReference type="InterPro" id="IPR002401">
    <property type="entry name" value="Cyt_P450_E_grp-I"/>
</dbReference>
<evidence type="ECO:0000256" key="1">
    <source>
        <dbReference type="ARBA" id="ARBA00001971"/>
    </source>
</evidence>
<accession>A0A9P5ZW40</accession>
<evidence type="ECO:0000313" key="16">
    <source>
        <dbReference type="Proteomes" id="UP000807025"/>
    </source>
</evidence>
<evidence type="ECO:0000256" key="11">
    <source>
        <dbReference type="ARBA" id="ARBA00023033"/>
    </source>
</evidence>
<sequence>MDILGVSFVWYCLAISACFLPLWGRHRRLQKHRTQNLRGPPSPSRLFGHVLQLNGADGLKYHAQILQRYGPIARVYGIFGEEQIYVSDPLAIRHIILTQQAAFSETPLFLSLNKMMFGNALTAVDGLEHKHERKVMNPAFSAARIKDVTPVIIAIAEELARVIERKVCSQGTFNVLDLLWRGAVDIVGQAGLGHSFQCLHEGMPNPYTESVKNPFPTLDKLKFVAPLLPYLSLVGIDNPFHPLFKLLPRNPVWELASMLHIIKSTGKQVLTARKAAIGEDEQLDILARLLKGHTQRYNAPMASPLPDEDITSQINLLMFASSETTSGALARALHQLAILPDIQSKLREEIFTCSASGVTHDNINSMLYLDAVIKETLRVYPPIVHMERVASQDVVVPLYTPLRRTDGKETSRLVIHRNQHVVIGIANCNTDTTLWGEDAHDWNPERWMNPLPQSLLRAQVPGIYSYLMSFLGGERACIGYNLAITEMKVMLAILLRCFQFTLLAVDIDWKMGSAQYPVLDGSKDPRLLLHVTKLDLDI</sequence>
<dbReference type="GO" id="GO:0016705">
    <property type="term" value="F:oxidoreductase activity, acting on paired donors, with incorporation or reduction of molecular oxygen"/>
    <property type="evidence" value="ECO:0007669"/>
    <property type="project" value="InterPro"/>
</dbReference>
<keyword evidence="6 14" id="KW-0812">Transmembrane</keyword>
<dbReference type="PANTHER" id="PTHR24305">
    <property type="entry name" value="CYTOCHROME P450"/>
    <property type="match status" value="1"/>
</dbReference>
<dbReference type="GO" id="GO:0020037">
    <property type="term" value="F:heme binding"/>
    <property type="evidence" value="ECO:0007669"/>
    <property type="project" value="InterPro"/>
</dbReference>
<evidence type="ECO:0000256" key="8">
    <source>
        <dbReference type="ARBA" id="ARBA00022989"/>
    </source>
</evidence>
<dbReference type="SUPFAM" id="SSF48264">
    <property type="entry name" value="Cytochrome P450"/>
    <property type="match status" value="1"/>
</dbReference>
<dbReference type="InterPro" id="IPR001128">
    <property type="entry name" value="Cyt_P450"/>
</dbReference>
<dbReference type="GO" id="GO:0005506">
    <property type="term" value="F:iron ion binding"/>
    <property type="evidence" value="ECO:0007669"/>
    <property type="project" value="InterPro"/>
</dbReference>
<comment type="pathway">
    <text evidence="3">Secondary metabolite biosynthesis; terpenoid biosynthesis.</text>
</comment>
<reference evidence="15" key="1">
    <citation type="submission" date="2020-11" db="EMBL/GenBank/DDBJ databases">
        <authorList>
            <consortium name="DOE Joint Genome Institute"/>
            <person name="Ahrendt S."/>
            <person name="Riley R."/>
            <person name="Andreopoulos W."/>
            <person name="Labutti K."/>
            <person name="Pangilinan J."/>
            <person name="Ruiz-Duenas F.J."/>
            <person name="Barrasa J.M."/>
            <person name="Sanchez-Garcia M."/>
            <person name="Camarero S."/>
            <person name="Miyauchi S."/>
            <person name="Serrano A."/>
            <person name="Linde D."/>
            <person name="Babiker R."/>
            <person name="Drula E."/>
            <person name="Ayuso-Fernandez I."/>
            <person name="Pacheco R."/>
            <person name="Padilla G."/>
            <person name="Ferreira P."/>
            <person name="Barriuso J."/>
            <person name="Kellner H."/>
            <person name="Castanera R."/>
            <person name="Alfaro M."/>
            <person name="Ramirez L."/>
            <person name="Pisabarro A.G."/>
            <person name="Kuo A."/>
            <person name="Tritt A."/>
            <person name="Lipzen A."/>
            <person name="He G."/>
            <person name="Yan M."/>
            <person name="Ng V."/>
            <person name="Cullen D."/>
            <person name="Martin F."/>
            <person name="Rosso M.-N."/>
            <person name="Henrissat B."/>
            <person name="Hibbett D."/>
            <person name="Martinez A.T."/>
            <person name="Grigoriev I.V."/>
        </authorList>
    </citation>
    <scope>NUCLEOTIDE SEQUENCE</scope>
    <source>
        <strain evidence="15">ATCC 90797</strain>
    </source>
</reference>
<comment type="similarity">
    <text evidence="4">Belongs to the cytochrome P450 family.</text>
</comment>
<dbReference type="PANTHER" id="PTHR24305:SF166">
    <property type="entry name" value="CYTOCHROME P450 12A4, MITOCHONDRIAL-RELATED"/>
    <property type="match status" value="1"/>
</dbReference>
<dbReference type="PRINTS" id="PR00463">
    <property type="entry name" value="EP450I"/>
</dbReference>
<keyword evidence="8 14" id="KW-1133">Transmembrane helix</keyword>
<keyword evidence="11" id="KW-0503">Monooxygenase</keyword>
<comment type="subcellular location">
    <subcellularLocation>
        <location evidence="2">Membrane</location>
    </subcellularLocation>
</comment>
<keyword evidence="16" id="KW-1185">Reference proteome</keyword>
<dbReference type="Pfam" id="PF00067">
    <property type="entry name" value="p450"/>
    <property type="match status" value="1"/>
</dbReference>
<evidence type="ECO:0000256" key="7">
    <source>
        <dbReference type="ARBA" id="ARBA00022723"/>
    </source>
</evidence>
<evidence type="ECO:0000256" key="6">
    <source>
        <dbReference type="ARBA" id="ARBA00022692"/>
    </source>
</evidence>
<keyword evidence="9" id="KW-0560">Oxidoreductase</keyword>
<evidence type="ECO:0000256" key="3">
    <source>
        <dbReference type="ARBA" id="ARBA00004721"/>
    </source>
</evidence>
<dbReference type="GO" id="GO:0004497">
    <property type="term" value="F:monooxygenase activity"/>
    <property type="evidence" value="ECO:0007669"/>
    <property type="project" value="UniProtKB-KW"/>
</dbReference>
<keyword evidence="7 13" id="KW-0479">Metal-binding</keyword>
<evidence type="ECO:0000313" key="15">
    <source>
        <dbReference type="EMBL" id="KAF9492856.1"/>
    </source>
</evidence>
<evidence type="ECO:0000256" key="10">
    <source>
        <dbReference type="ARBA" id="ARBA00023004"/>
    </source>
</evidence>
<evidence type="ECO:0000256" key="2">
    <source>
        <dbReference type="ARBA" id="ARBA00004370"/>
    </source>
</evidence>
<keyword evidence="12 14" id="KW-0472">Membrane</keyword>
<name>A0A9P5ZW40_PLEER</name>
<keyword evidence="10 13" id="KW-0408">Iron</keyword>
<dbReference type="EMBL" id="MU154594">
    <property type="protein sequence ID" value="KAF9492856.1"/>
    <property type="molecule type" value="Genomic_DNA"/>
</dbReference>
<evidence type="ECO:0000256" key="5">
    <source>
        <dbReference type="ARBA" id="ARBA00022617"/>
    </source>
</evidence>
<protein>
    <submittedName>
        <fullName evidence="15">Cytochrome P450</fullName>
    </submittedName>
</protein>
<dbReference type="InterPro" id="IPR036396">
    <property type="entry name" value="Cyt_P450_sf"/>
</dbReference>
<evidence type="ECO:0000256" key="12">
    <source>
        <dbReference type="ARBA" id="ARBA00023136"/>
    </source>
</evidence>
<comment type="cofactor">
    <cofactor evidence="1 13">
        <name>heme</name>
        <dbReference type="ChEBI" id="CHEBI:30413"/>
    </cofactor>
</comment>
<feature type="transmembrane region" description="Helical" evidence="14">
    <location>
        <begin position="6"/>
        <end position="23"/>
    </location>
</feature>
<proteinExistence type="inferred from homology"/>
<keyword evidence="5 13" id="KW-0349">Heme</keyword>
<evidence type="ECO:0000256" key="14">
    <source>
        <dbReference type="SAM" id="Phobius"/>
    </source>
</evidence>
<gene>
    <name evidence="15" type="ORF">BDN71DRAFT_1450935</name>
</gene>
<feature type="binding site" description="axial binding residue" evidence="13">
    <location>
        <position position="477"/>
    </location>
    <ligand>
        <name>heme</name>
        <dbReference type="ChEBI" id="CHEBI:30413"/>
    </ligand>
    <ligandPart>
        <name>Fe</name>
        <dbReference type="ChEBI" id="CHEBI:18248"/>
    </ligandPart>
</feature>
<evidence type="ECO:0000256" key="4">
    <source>
        <dbReference type="ARBA" id="ARBA00010617"/>
    </source>
</evidence>
<dbReference type="Gene3D" id="1.10.630.10">
    <property type="entry name" value="Cytochrome P450"/>
    <property type="match status" value="1"/>
</dbReference>
<dbReference type="GO" id="GO:0016020">
    <property type="term" value="C:membrane"/>
    <property type="evidence" value="ECO:0007669"/>
    <property type="project" value="UniProtKB-SubCell"/>
</dbReference>
<evidence type="ECO:0000256" key="9">
    <source>
        <dbReference type="ARBA" id="ARBA00023002"/>
    </source>
</evidence>
<dbReference type="AlphaFoldDB" id="A0A9P5ZW40"/>
<dbReference type="PRINTS" id="PR00385">
    <property type="entry name" value="P450"/>
</dbReference>
<evidence type="ECO:0000256" key="13">
    <source>
        <dbReference type="PIRSR" id="PIRSR602401-1"/>
    </source>
</evidence>